<evidence type="ECO:0000313" key="2">
    <source>
        <dbReference type="Proteomes" id="UP000578091"/>
    </source>
</evidence>
<gene>
    <name evidence="1" type="ORF">H0E84_12565</name>
</gene>
<dbReference type="Gene3D" id="2.60.200.60">
    <property type="match status" value="1"/>
</dbReference>
<organism evidence="1 2">
    <name type="scientific">Luteimonas salinisoli</name>
    <dbReference type="NCBI Taxonomy" id="2752307"/>
    <lineage>
        <taxon>Bacteria</taxon>
        <taxon>Pseudomonadati</taxon>
        <taxon>Pseudomonadota</taxon>
        <taxon>Gammaproteobacteria</taxon>
        <taxon>Lysobacterales</taxon>
        <taxon>Lysobacteraceae</taxon>
        <taxon>Luteimonas</taxon>
    </lineage>
</organism>
<dbReference type="CDD" id="cd14744">
    <property type="entry name" value="PAAR_CT_2"/>
    <property type="match status" value="1"/>
</dbReference>
<sequence length="314" mass="33365">MAQNFIVVGDRIDHGGAVVSGSPFTDIDGKPVARVTDRVVCSQHGATSIVTGDATMIIDGQPVARHGDKTACGATLFSSQFRVFADIGTSAGTPARGPMTAAMAAAAVAGTQVEPPELDLQHLQGASPPTEPNWNVARDVIVDSHAALMAAGAYREYDTEAEAAREWRQHVLPVADRHGVEVGALIAQTANGKYRLGAPWSSGERATIEDIVSLAPRSAGRLTAAVHTHPAPHGWGGGDRAFSRYDRPGPDGTGGYGGEGDIQAGDFVYGYYHEINVYIADSEGLHGWIYDDYVKIQLQDRTRAVPLREGYRSF</sequence>
<dbReference type="EMBL" id="JACCKA010000073">
    <property type="protein sequence ID" value="NZA27215.1"/>
    <property type="molecule type" value="Genomic_DNA"/>
</dbReference>
<protein>
    <submittedName>
        <fullName evidence="1">PAAR domain-containing protein</fullName>
    </submittedName>
</protein>
<accession>A0A853JED6</accession>
<evidence type="ECO:0000313" key="1">
    <source>
        <dbReference type="EMBL" id="NZA27215.1"/>
    </source>
</evidence>
<dbReference type="Pfam" id="PF05488">
    <property type="entry name" value="PAAR_motif"/>
    <property type="match status" value="1"/>
</dbReference>
<dbReference type="RefSeq" id="WP_180678995.1">
    <property type="nucleotide sequence ID" value="NZ_JACCKA010000073.1"/>
</dbReference>
<dbReference type="InterPro" id="IPR008727">
    <property type="entry name" value="PAAR_motif"/>
</dbReference>
<comment type="caution">
    <text evidence="1">The sequence shown here is derived from an EMBL/GenBank/DDBJ whole genome shotgun (WGS) entry which is preliminary data.</text>
</comment>
<keyword evidence="2" id="KW-1185">Reference proteome</keyword>
<dbReference type="Proteomes" id="UP000578091">
    <property type="component" value="Unassembled WGS sequence"/>
</dbReference>
<name>A0A853JED6_9GAMM</name>
<dbReference type="AlphaFoldDB" id="A0A853JED6"/>
<reference evidence="1 2" key="1">
    <citation type="submission" date="2020-07" db="EMBL/GenBank/DDBJ databases">
        <title>Luteimonas sp. SJ-92.</title>
        <authorList>
            <person name="Huang X.-X."/>
            <person name="Xu L."/>
            <person name="Sun J.-Q."/>
        </authorList>
    </citation>
    <scope>NUCLEOTIDE SEQUENCE [LARGE SCALE GENOMIC DNA]</scope>
    <source>
        <strain evidence="1 2">SJ-92</strain>
    </source>
</reference>
<proteinExistence type="predicted"/>